<dbReference type="InterPro" id="IPR004358">
    <property type="entry name" value="Sig_transdc_His_kin-like_C"/>
</dbReference>
<organism evidence="14 15">
    <name type="scientific">Comamonas denitrificans</name>
    <dbReference type="NCBI Taxonomy" id="117506"/>
    <lineage>
        <taxon>Bacteria</taxon>
        <taxon>Pseudomonadati</taxon>
        <taxon>Pseudomonadota</taxon>
        <taxon>Betaproteobacteria</taxon>
        <taxon>Burkholderiales</taxon>
        <taxon>Comamonadaceae</taxon>
        <taxon>Comamonas</taxon>
    </lineage>
</organism>
<sequence>MLFPTAVPSHPNAPGDLGDHNLPPAHSSSAPEYFLHATQRLNERSRWAMVWMVGFAMLVIATVVALAWYLDHFEQEEELRRRGADAQWLEQSVLFHFRRLEDDVARLSQQAALGHAPTLAQPGKGLHDPQPNGLLWRTPGTILTHTWLTAHAGHNADLPLWREHLQAHPSNRQALDTLLDITTGLRRSSYAGPMRDSSGIPGDTLWLAVPYFDGSRLLGNYLVAISIQQTLNTLLPPWFSAQQSVRLVVDGLPDTPQPAPAQVPDSYNTAISLPGADMLLEVSPLGPRSSTVPRVFFMVALLFLLGMLASLLALRQDLRKRRQVQLRLQAEISLRTAMEQSASVGMRAWDLQGRVLYVNPAFCSMVGYTAKDLIGQKAPFPYWPAEHATHIFAEHQRIMREGTQPQGIEVQFQHRNGQRVDVLIHEAPLRNSDGTHLGWMSSIIDISERKRAQHLAQVQQEKLEASERLVAVGEVASTLAHELNQPLGALSSFANGLVNRLNSASINLAEMQPVVQRMAQLAERAGSVLQRVNAFARRRELKVERVDFTTLVQRTCASAQEGQPLKIQTILPATALWLQGDALLAEHLLANLCSNALAWAAQGSARQPAVHVRLSLHSANLILEVADTGPGVPPEARGRIFDAFFSTQTNGMGMGLAICRSIVEAHHGSITVGHDAVLGGALFTVTLPASPTPPLSP</sequence>
<dbReference type="SUPFAM" id="SSF55785">
    <property type="entry name" value="PYP-like sensor domain (PAS domain)"/>
    <property type="match status" value="1"/>
</dbReference>
<keyword evidence="10" id="KW-0812">Transmembrane</keyword>
<protein>
    <recommendedName>
        <fullName evidence="2">histidine kinase</fullName>
        <ecNumber evidence="2">2.7.13.3</ecNumber>
    </recommendedName>
</protein>
<dbReference type="Proteomes" id="UP000664731">
    <property type="component" value="Unassembled WGS sequence"/>
</dbReference>
<dbReference type="AlphaFoldDB" id="A0A939GW13"/>
<proteinExistence type="predicted"/>
<evidence type="ECO:0000259" key="13">
    <source>
        <dbReference type="PROSITE" id="PS50113"/>
    </source>
</evidence>
<evidence type="ECO:0000256" key="10">
    <source>
        <dbReference type="SAM" id="Phobius"/>
    </source>
</evidence>
<dbReference type="InterPro" id="IPR013767">
    <property type="entry name" value="PAS_fold"/>
</dbReference>
<evidence type="ECO:0000259" key="11">
    <source>
        <dbReference type="PROSITE" id="PS50109"/>
    </source>
</evidence>
<dbReference type="InterPro" id="IPR000700">
    <property type="entry name" value="PAS-assoc_C"/>
</dbReference>
<evidence type="ECO:0000256" key="9">
    <source>
        <dbReference type="SAM" id="MobiDB-lite"/>
    </source>
</evidence>
<dbReference type="PROSITE" id="PS50109">
    <property type="entry name" value="HIS_KIN"/>
    <property type="match status" value="1"/>
</dbReference>
<dbReference type="PROSITE" id="PS50112">
    <property type="entry name" value="PAS"/>
    <property type="match status" value="1"/>
</dbReference>
<dbReference type="Pfam" id="PF02518">
    <property type="entry name" value="HATPase_c"/>
    <property type="match status" value="1"/>
</dbReference>
<dbReference type="InterPro" id="IPR036097">
    <property type="entry name" value="HisK_dim/P_sf"/>
</dbReference>
<dbReference type="InterPro" id="IPR001610">
    <property type="entry name" value="PAC"/>
</dbReference>
<dbReference type="InterPro" id="IPR005467">
    <property type="entry name" value="His_kinase_dom"/>
</dbReference>
<dbReference type="InterPro" id="IPR036890">
    <property type="entry name" value="HATPase_C_sf"/>
</dbReference>
<evidence type="ECO:0000256" key="2">
    <source>
        <dbReference type="ARBA" id="ARBA00012438"/>
    </source>
</evidence>
<keyword evidence="15" id="KW-1185">Reference proteome</keyword>
<evidence type="ECO:0000259" key="12">
    <source>
        <dbReference type="PROSITE" id="PS50112"/>
    </source>
</evidence>
<evidence type="ECO:0000256" key="6">
    <source>
        <dbReference type="ARBA" id="ARBA00022777"/>
    </source>
</evidence>
<dbReference type="EC" id="2.7.13.3" evidence="2"/>
<accession>A0A939GW13</accession>
<dbReference type="Pfam" id="PF00989">
    <property type="entry name" value="PAS"/>
    <property type="match status" value="1"/>
</dbReference>
<dbReference type="GO" id="GO:0000155">
    <property type="term" value="F:phosphorelay sensor kinase activity"/>
    <property type="evidence" value="ECO:0007669"/>
    <property type="project" value="InterPro"/>
</dbReference>
<name>A0A939GW13_9BURK</name>
<keyword evidence="3" id="KW-0597">Phosphoprotein</keyword>
<dbReference type="PANTHER" id="PTHR43065:SF42">
    <property type="entry name" value="TWO-COMPONENT SENSOR PPRA"/>
    <property type="match status" value="1"/>
</dbReference>
<keyword evidence="10" id="KW-1133">Transmembrane helix</keyword>
<dbReference type="Gene3D" id="1.10.287.130">
    <property type="match status" value="1"/>
</dbReference>
<keyword evidence="7" id="KW-0067">ATP-binding</keyword>
<feature type="domain" description="Histidine kinase" evidence="11">
    <location>
        <begin position="478"/>
        <end position="691"/>
    </location>
</feature>
<dbReference type="SUPFAM" id="SSF55874">
    <property type="entry name" value="ATPase domain of HSP90 chaperone/DNA topoisomerase II/histidine kinase"/>
    <property type="match status" value="1"/>
</dbReference>
<dbReference type="NCBIfam" id="TIGR00229">
    <property type="entry name" value="sensory_box"/>
    <property type="match status" value="1"/>
</dbReference>
<comment type="catalytic activity">
    <reaction evidence="1">
        <text>ATP + protein L-histidine = ADP + protein N-phospho-L-histidine.</text>
        <dbReference type="EC" id="2.7.13.3"/>
    </reaction>
</comment>
<feature type="transmembrane region" description="Helical" evidence="10">
    <location>
        <begin position="295"/>
        <end position="314"/>
    </location>
</feature>
<evidence type="ECO:0000256" key="7">
    <source>
        <dbReference type="ARBA" id="ARBA00022840"/>
    </source>
</evidence>
<evidence type="ECO:0000256" key="4">
    <source>
        <dbReference type="ARBA" id="ARBA00022679"/>
    </source>
</evidence>
<feature type="domain" description="PAC" evidence="13">
    <location>
        <begin position="406"/>
        <end position="458"/>
    </location>
</feature>
<dbReference type="CDD" id="cd00082">
    <property type="entry name" value="HisKA"/>
    <property type="match status" value="1"/>
</dbReference>
<keyword evidence="5" id="KW-0547">Nucleotide-binding</keyword>
<feature type="transmembrane region" description="Helical" evidence="10">
    <location>
        <begin position="48"/>
        <end position="70"/>
    </location>
</feature>
<comment type="caution">
    <text evidence="14">The sequence shown here is derived from an EMBL/GenBank/DDBJ whole genome shotgun (WGS) entry which is preliminary data.</text>
</comment>
<dbReference type="EMBL" id="JAFNME010000019">
    <property type="protein sequence ID" value="MBO1250047.1"/>
    <property type="molecule type" value="Genomic_DNA"/>
</dbReference>
<dbReference type="InterPro" id="IPR003594">
    <property type="entry name" value="HATPase_dom"/>
</dbReference>
<dbReference type="SUPFAM" id="SSF47384">
    <property type="entry name" value="Homodimeric domain of signal transducing histidine kinase"/>
    <property type="match status" value="1"/>
</dbReference>
<keyword evidence="8" id="KW-0902">Two-component regulatory system</keyword>
<dbReference type="Gene3D" id="3.30.565.10">
    <property type="entry name" value="Histidine kinase-like ATPase, C-terminal domain"/>
    <property type="match status" value="1"/>
</dbReference>
<dbReference type="InterPro" id="IPR003661">
    <property type="entry name" value="HisK_dim/P_dom"/>
</dbReference>
<dbReference type="SMART" id="SM00388">
    <property type="entry name" value="HisKA"/>
    <property type="match status" value="1"/>
</dbReference>
<dbReference type="SMART" id="SM00387">
    <property type="entry name" value="HATPase_c"/>
    <property type="match status" value="1"/>
</dbReference>
<evidence type="ECO:0000256" key="5">
    <source>
        <dbReference type="ARBA" id="ARBA00022741"/>
    </source>
</evidence>
<dbReference type="SMART" id="SM00086">
    <property type="entry name" value="PAC"/>
    <property type="match status" value="1"/>
</dbReference>
<evidence type="ECO:0000313" key="15">
    <source>
        <dbReference type="Proteomes" id="UP000664731"/>
    </source>
</evidence>
<dbReference type="GO" id="GO:0006355">
    <property type="term" value="P:regulation of DNA-templated transcription"/>
    <property type="evidence" value="ECO:0007669"/>
    <property type="project" value="InterPro"/>
</dbReference>
<dbReference type="PANTHER" id="PTHR43065">
    <property type="entry name" value="SENSOR HISTIDINE KINASE"/>
    <property type="match status" value="1"/>
</dbReference>
<keyword evidence="4" id="KW-0808">Transferase</keyword>
<feature type="domain" description="PAS" evidence="12">
    <location>
        <begin position="330"/>
        <end position="402"/>
    </location>
</feature>
<dbReference type="InterPro" id="IPR035965">
    <property type="entry name" value="PAS-like_dom_sf"/>
</dbReference>
<evidence type="ECO:0000256" key="1">
    <source>
        <dbReference type="ARBA" id="ARBA00000085"/>
    </source>
</evidence>
<dbReference type="PRINTS" id="PR00344">
    <property type="entry name" value="BCTRLSENSOR"/>
</dbReference>
<keyword evidence="6" id="KW-0418">Kinase</keyword>
<dbReference type="CDD" id="cd00130">
    <property type="entry name" value="PAS"/>
    <property type="match status" value="1"/>
</dbReference>
<feature type="region of interest" description="Disordered" evidence="9">
    <location>
        <begin position="1"/>
        <end position="23"/>
    </location>
</feature>
<evidence type="ECO:0000256" key="3">
    <source>
        <dbReference type="ARBA" id="ARBA00022553"/>
    </source>
</evidence>
<dbReference type="Gene3D" id="3.30.450.20">
    <property type="entry name" value="PAS domain"/>
    <property type="match status" value="1"/>
</dbReference>
<dbReference type="PROSITE" id="PS50113">
    <property type="entry name" value="PAC"/>
    <property type="match status" value="1"/>
</dbReference>
<dbReference type="RefSeq" id="WP_207575488.1">
    <property type="nucleotide sequence ID" value="NZ_JAFNME010000019.1"/>
</dbReference>
<dbReference type="GO" id="GO:0005524">
    <property type="term" value="F:ATP binding"/>
    <property type="evidence" value="ECO:0007669"/>
    <property type="project" value="UniProtKB-KW"/>
</dbReference>
<dbReference type="InterPro" id="IPR000014">
    <property type="entry name" value="PAS"/>
</dbReference>
<evidence type="ECO:0000313" key="14">
    <source>
        <dbReference type="EMBL" id="MBO1250047.1"/>
    </source>
</evidence>
<keyword evidence="10" id="KW-0472">Membrane</keyword>
<evidence type="ECO:0000256" key="8">
    <source>
        <dbReference type="ARBA" id="ARBA00023012"/>
    </source>
</evidence>
<dbReference type="SMART" id="SM00091">
    <property type="entry name" value="PAS"/>
    <property type="match status" value="1"/>
</dbReference>
<gene>
    <name evidence="14" type="ORF">J1777_09470</name>
</gene>
<reference evidence="14" key="1">
    <citation type="submission" date="2021-03" db="EMBL/GenBank/DDBJ databases">
        <title>Comamonas denitrificans.</title>
        <authorList>
            <person name="Finster K."/>
        </authorList>
    </citation>
    <scope>NUCLEOTIDE SEQUENCE</scope>
    <source>
        <strain evidence="14">MM2021_4</strain>
    </source>
</reference>